<feature type="signal peptide" evidence="3">
    <location>
        <begin position="1"/>
        <end position="22"/>
    </location>
</feature>
<evidence type="ECO:0000256" key="3">
    <source>
        <dbReference type="SAM" id="SignalP"/>
    </source>
</evidence>
<feature type="chain" id="PRO_5039714942" evidence="3">
    <location>
        <begin position="23"/>
        <end position="354"/>
    </location>
</feature>
<dbReference type="CDD" id="cd12797">
    <property type="entry name" value="M23_peptidase"/>
    <property type="match status" value="1"/>
</dbReference>
<dbReference type="PANTHER" id="PTHR21666:SF270">
    <property type="entry name" value="MUREIN HYDROLASE ACTIVATOR ENVC"/>
    <property type="match status" value="1"/>
</dbReference>
<accession>A0A6G4XMH1</accession>
<dbReference type="InterPro" id="IPR011055">
    <property type="entry name" value="Dup_hybrid_motif"/>
</dbReference>
<organism evidence="5 6">
    <name type="scientific">Streptomyces mesophilus</name>
    <dbReference type="NCBI Taxonomy" id="1775132"/>
    <lineage>
        <taxon>Bacteria</taxon>
        <taxon>Bacillati</taxon>
        <taxon>Actinomycetota</taxon>
        <taxon>Actinomycetes</taxon>
        <taxon>Kitasatosporales</taxon>
        <taxon>Streptomycetaceae</taxon>
        <taxon>Streptomyces</taxon>
    </lineage>
</organism>
<dbReference type="EMBL" id="JAAKZW010000084">
    <property type="protein sequence ID" value="NGO78017.1"/>
    <property type="molecule type" value="Genomic_DNA"/>
</dbReference>
<feature type="coiled-coil region" evidence="1">
    <location>
        <begin position="48"/>
        <end position="96"/>
    </location>
</feature>
<proteinExistence type="predicted"/>
<evidence type="ECO:0000313" key="6">
    <source>
        <dbReference type="Proteomes" id="UP000481109"/>
    </source>
</evidence>
<dbReference type="GO" id="GO:0004222">
    <property type="term" value="F:metalloendopeptidase activity"/>
    <property type="evidence" value="ECO:0007669"/>
    <property type="project" value="TreeGrafter"/>
</dbReference>
<dbReference type="RefSeq" id="WP_165333472.1">
    <property type="nucleotide sequence ID" value="NZ_JAAKZW010000084.1"/>
</dbReference>
<gene>
    <name evidence="5" type="ORF">G6045_20460</name>
</gene>
<dbReference type="Pfam" id="PF01551">
    <property type="entry name" value="Peptidase_M23"/>
    <property type="match status" value="1"/>
</dbReference>
<evidence type="ECO:0000259" key="4">
    <source>
        <dbReference type="Pfam" id="PF01551"/>
    </source>
</evidence>
<feature type="domain" description="M23ase beta-sheet core" evidence="4">
    <location>
        <begin position="246"/>
        <end position="333"/>
    </location>
</feature>
<dbReference type="Proteomes" id="UP000481109">
    <property type="component" value="Unassembled WGS sequence"/>
</dbReference>
<feature type="region of interest" description="Disordered" evidence="2">
    <location>
        <begin position="27"/>
        <end position="47"/>
    </location>
</feature>
<evidence type="ECO:0000256" key="2">
    <source>
        <dbReference type="SAM" id="MobiDB-lite"/>
    </source>
</evidence>
<dbReference type="InterPro" id="IPR050570">
    <property type="entry name" value="Cell_wall_metabolism_enzyme"/>
</dbReference>
<keyword evidence="6" id="KW-1185">Reference proteome</keyword>
<comment type="caution">
    <text evidence="5">The sequence shown here is derived from an EMBL/GenBank/DDBJ whole genome shotgun (WGS) entry which is preliminary data.</text>
</comment>
<evidence type="ECO:0000256" key="1">
    <source>
        <dbReference type="SAM" id="Coils"/>
    </source>
</evidence>
<dbReference type="AlphaFoldDB" id="A0A6G4XMH1"/>
<dbReference type="SUPFAM" id="SSF51261">
    <property type="entry name" value="Duplicated hybrid motif"/>
    <property type="match status" value="1"/>
</dbReference>
<dbReference type="Gene3D" id="2.70.70.10">
    <property type="entry name" value="Glucose Permease (Domain IIA)"/>
    <property type="match status" value="1"/>
</dbReference>
<keyword evidence="1" id="KW-0175">Coiled coil</keyword>
<name>A0A6G4XMH1_9ACTN</name>
<evidence type="ECO:0000313" key="5">
    <source>
        <dbReference type="EMBL" id="NGO78017.1"/>
    </source>
</evidence>
<dbReference type="FunFam" id="2.70.70.10:FF:000013">
    <property type="entry name" value="Peptidase family M23"/>
    <property type="match status" value="1"/>
</dbReference>
<dbReference type="PANTHER" id="PTHR21666">
    <property type="entry name" value="PEPTIDASE-RELATED"/>
    <property type="match status" value="1"/>
</dbReference>
<keyword evidence="3" id="KW-0732">Signal</keyword>
<sequence length="354" mass="38259">MFLMSRRLPPVLLVATLLLALAAPTASSDSAKDEPGGHGHGPGTSGKVARLLENAAKATQEYEKGRRAAETQRRKAERLEGVLTRQRLELKRLNAELGRIARGQYRSGGGIPYTAQLLLADDPDELMRGQRLALQANLAMNHLIDKTQRAARRVDEDRQRAAGAWHSLDARRVRLAALKNGLEKQLEDARWTLQGEADAQVAAGACRGAVRLDQPSLPQGRRWVAPVETYELSAGFGGSGDRWAHRHTGQDFAVGIGEPVRAIGAGRVVKVSCGGGFGMEVLVQHPGGYYSQYAHLASAAVDQGDKVRTGQWLGQAGTTGNSTGPHLHFEVRLTPYLGSGVDPRKWLAERGVKL</sequence>
<protein>
    <submittedName>
        <fullName evidence="5">M23 family metallopeptidase</fullName>
    </submittedName>
</protein>
<reference evidence="5 6" key="1">
    <citation type="submission" date="2020-02" db="EMBL/GenBank/DDBJ databases">
        <title>Whole-genome analyses of novel actinobacteria.</title>
        <authorList>
            <person name="Sahin N."/>
            <person name="Tokatli A."/>
        </authorList>
    </citation>
    <scope>NUCLEOTIDE SEQUENCE [LARGE SCALE GENOMIC DNA]</scope>
    <source>
        <strain evidence="5 6">YC504</strain>
    </source>
</reference>
<dbReference type="InterPro" id="IPR016047">
    <property type="entry name" value="M23ase_b-sheet_dom"/>
</dbReference>